<dbReference type="Pfam" id="PF00069">
    <property type="entry name" value="Pkinase"/>
    <property type="match status" value="1"/>
</dbReference>
<evidence type="ECO:0000259" key="1">
    <source>
        <dbReference type="PROSITE" id="PS50011"/>
    </source>
</evidence>
<comment type="caution">
    <text evidence="2">The sequence shown here is derived from an EMBL/GenBank/DDBJ whole genome shotgun (WGS) entry which is preliminary data.</text>
</comment>
<dbReference type="PROSITE" id="PS50011">
    <property type="entry name" value="PROTEIN_KINASE_DOM"/>
    <property type="match status" value="1"/>
</dbReference>
<dbReference type="SUPFAM" id="SSF56112">
    <property type="entry name" value="Protein kinase-like (PK-like)"/>
    <property type="match status" value="1"/>
</dbReference>
<dbReference type="SMART" id="SM00220">
    <property type="entry name" value="S_TKc"/>
    <property type="match status" value="1"/>
</dbReference>
<reference evidence="2" key="2">
    <citation type="submission" date="2023-06" db="EMBL/GenBank/DDBJ databases">
        <authorList>
            <consortium name="Lawrence Berkeley National Laboratory"/>
            <person name="Haridas S."/>
            <person name="Hensen N."/>
            <person name="Bonometti L."/>
            <person name="Westerberg I."/>
            <person name="Brannstrom I.O."/>
            <person name="Guillou S."/>
            <person name="Cros-Aarteil S."/>
            <person name="Calhoun S."/>
            <person name="Kuo A."/>
            <person name="Mondo S."/>
            <person name="Pangilinan J."/>
            <person name="Riley R."/>
            <person name="Labutti K."/>
            <person name="Andreopoulos B."/>
            <person name="Lipzen A."/>
            <person name="Chen C."/>
            <person name="Yanf M."/>
            <person name="Daum C."/>
            <person name="Ng V."/>
            <person name="Clum A."/>
            <person name="Steindorff A."/>
            <person name="Ohm R."/>
            <person name="Martin F."/>
            <person name="Silar P."/>
            <person name="Natvig D."/>
            <person name="Lalanne C."/>
            <person name="Gautier V."/>
            <person name="Ament-Velasquez S.L."/>
            <person name="Kruys A."/>
            <person name="Hutchinson M.I."/>
            <person name="Powell A.J."/>
            <person name="Barry K."/>
            <person name="Miller A.N."/>
            <person name="Grigoriev I.V."/>
            <person name="Debuchy R."/>
            <person name="Gladieux P."/>
            <person name="Thoren M.H."/>
            <person name="Johannesson H."/>
        </authorList>
    </citation>
    <scope>NUCLEOTIDE SEQUENCE</scope>
    <source>
        <strain evidence="2">CBS 118394</strain>
    </source>
</reference>
<dbReference type="InterPro" id="IPR011009">
    <property type="entry name" value="Kinase-like_dom_sf"/>
</dbReference>
<dbReference type="Gene3D" id="1.10.510.10">
    <property type="entry name" value="Transferase(Phosphotransferase) domain 1"/>
    <property type="match status" value="1"/>
</dbReference>
<feature type="non-terminal residue" evidence="2">
    <location>
        <position position="1"/>
    </location>
</feature>
<dbReference type="AlphaFoldDB" id="A0AAE0HZ65"/>
<feature type="domain" description="Protein kinase" evidence="1">
    <location>
        <begin position="80"/>
        <end position="309"/>
    </location>
</feature>
<protein>
    <submittedName>
        <fullName evidence="2">Kinase-like domain-containing protein</fullName>
    </submittedName>
</protein>
<dbReference type="PANTHER" id="PTHR44167">
    <property type="entry name" value="OVARIAN-SPECIFIC SERINE/THREONINE-PROTEIN KINASE LOK-RELATED"/>
    <property type="match status" value="1"/>
</dbReference>
<dbReference type="Gene3D" id="3.30.200.20">
    <property type="entry name" value="Phosphorylase Kinase, domain 1"/>
    <property type="match status" value="1"/>
</dbReference>
<sequence length="309" mass="35356">MLHQQQGRNYFNEDKMVRIGLELVDITRDLVGTSLQSNAAATFQEYQPRIVDFLERTVKQFRPRYVHDGYRTLASAPYVVDPEGETFRGSFGTVQKVIHRQTGISFAMRTFHNVFSAKDRAKILREIAVLEVCFHKNIVQLREAFSLENDLRLIMFPWAPCTLSLFLRMPDFQREIRCPWFAQGSADSDRCIYRILFELADGVSYLHGRSIKHKDTKPDNILLHQENSSQCITPLITDVGISKVYIPGAGTNPRDSTYVYLAPEQHDMVASTLESDIWQLGCCFAEILSVAVGGTRAHEKLEDSFLRED</sequence>
<proteinExistence type="predicted"/>
<name>A0AAE0HZ65_9PEZI</name>
<keyword evidence="2" id="KW-0808">Transferase</keyword>
<dbReference type="InterPro" id="IPR000719">
    <property type="entry name" value="Prot_kinase_dom"/>
</dbReference>
<keyword evidence="2" id="KW-0418">Kinase</keyword>
<organism evidence="2 3">
    <name type="scientific">Apodospora peruviana</name>
    <dbReference type="NCBI Taxonomy" id="516989"/>
    <lineage>
        <taxon>Eukaryota</taxon>
        <taxon>Fungi</taxon>
        <taxon>Dikarya</taxon>
        <taxon>Ascomycota</taxon>
        <taxon>Pezizomycotina</taxon>
        <taxon>Sordariomycetes</taxon>
        <taxon>Sordariomycetidae</taxon>
        <taxon>Sordariales</taxon>
        <taxon>Lasiosphaeriaceae</taxon>
        <taxon>Apodospora</taxon>
    </lineage>
</organism>
<dbReference type="EMBL" id="JAUEDM010000006">
    <property type="protein sequence ID" value="KAK3315585.1"/>
    <property type="molecule type" value="Genomic_DNA"/>
</dbReference>
<dbReference type="CDD" id="cd00180">
    <property type="entry name" value="PKc"/>
    <property type="match status" value="1"/>
</dbReference>
<gene>
    <name evidence="2" type="ORF">B0H66DRAFT_502499</name>
</gene>
<dbReference type="GO" id="GO:0004674">
    <property type="term" value="F:protein serine/threonine kinase activity"/>
    <property type="evidence" value="ECO:0007669"/>
    <property type="project" value="TreeGrafter"/>
</dbReference>
<dbReference type="GO" id="GO:0005634">
    <property type="term" value="C:nucleus"/>
    <property type="evidence" value="ECO:0007669"/>
    <property type="project" value="TreeGrafter"/>
</dbReference>
<accession>A0AAE0HZ65</accession>
<evidence type="ECO:0000313" key="2">
    <source>
        <dbReference type="EMBL" id="KAK3315585.1"/>
    </source>
</evidence>
<dbReference type="GO" id="GO:0005524">
    <property type="term" value="F:ATP binding"/>
    <property type="evidence" value="ECO:0007669"/>
    <property type="project" value="InterPro"/>
</dbReference>
<dbReference type="GO" id="GO:0044773">
    <property type="term" value="P:mitotic DNA damage checkpoint signaling"/>
    <property type="evidence" value="ECO:0007669"/>
    <property type="project" value="TreeGrafter"/>
</dbReference>
<reference evidence="2" key="1">
    <citation type="journal article" date="2023" name="Mol. Phylogenet. Evol.">
        <title>Genome-scale phylogeny and comparative genomics of the fungal order Sordariales.</title>
        <authorList>
            <person name="Hensen N."/>
            <person name="Bonometti L."/>
            <person name="Westerberg I."/>
            <person name="Brannstrom I.O."/>
            <person name="Guillou S."/>
            <person name="Cros-Aarteil S."/>
            <person name="Calhoun S."/>
            <person name="Haridas S."/>
            <person name="Kuo A."/>
            <person name="Mondo S."/>
            <person name="Pangilinan J."/>
            <person name="Riley R."/>
            <person name="LaButti K."/>
            <person name="Andreopoulos B."/>
            <person name="Lipzen A."/>
            <person name="Chen C."/>
            <person name="Yan M."/>
            <person name="Daum C."/>
            <person name="Ng V."/>
            <person name="Clum A."/>
            <person name="Steindorff A."/>
            <person name="Ohm R.A."/>
            <person name="Martin F."/>
            <person name="Silar P."/>
            <person name="Natvig D.O."/>
            <person name="Lalanne C."/>
            <person name="Gautier V."/>
            <person name="Ament-Velasquez S.L."/>
            <person name="Kruys A."/>
            <person name="Hutchinson M.I."/>
            <person name="Powell A.J."/>
            <person name="Barry K."/>
            <person name="Miller A.N."/>
            <person name="Grigoriev I.V."/>
            <person name="Debuchy R."/>
            <person name="Gladieux P."/>
            <person name="Hiltunen Thoren M."/>
            <person name="Johannesson H."/>
        </authorList>
    </citation>
    <scope>NUCLEOTIDE SEQUENCE</scope>
    <source>
        <strain evidence="2">CBS 118394</strain>
    </source>
</reference>
<evidence type="ECO:0000313" key="3">
    <source>
        <dbReference type="Proteomes" id="UP001283341"/>
    </source>
</evidence>
<dbReference type="PANTHER" id="PTHR44167:SF24">
    <property type="entry name" value="SERINE_THREONINE-PROTEIN KINASE CHK2"/>
    <property type="match status" value="1"/>
</dbReference>
<dbReference type="Proteomes" id="UP001283341">
    <property type="component" value="Unassembled WGS sequence"/>
</dbReference>
<keyword evidence="3" id="KW-1185">Reference proteome</keyword>